<comment type="subunit">
    <text evidence="13">Interacts with CtaB.</text>
</comment>
<comment type="function">
    <text evidence="13">Catalyzes the conversion of heme O to heme A by two successive hydroxylations of the methyl group at C8. The first hydroxylation forms heme I, the second hydroxylation results in an unstable dihydroxymethyl group, which spontaneously dehydrates, resulting in the formyl group of heme A.</text>
</comment>
<evidence type="ECO:0000256" key="2">
    <source>
        <dbReference type="ARBA" id="ARBA00004141"/>
    </source>
</evidence>
<keyword evidence="7 13" id="KW-0560">Oxidoreductase</keyword>
<dbReference type="Proteomes" id="UP000240624">
    <property type="component" value="Unassembled WGS sequence"/>
</dbReference>
<dbReference type="GO" id="GO:0006784">
    <property type="term" value="P:heme A biosynthetic process"/>
    <property type="evidence" value="ECO:0007669"/>
    <property type="project" value="UniProtKB-UniRule"/>
</dbReference>
<keyword evidence="10 13" id="KW-0472">Membrane</keyword>
<name>A0A1X6ZHW4_9RHOB</name>
<evidence type="ECO:0000256" key="11">
    <source>
        <dbReference type="ARBA" id="ARBA00044501"/>
    </source>
</evidence>
<keyword evidence="3 13" id="KW-1003">Cell membrane</keyword>
<evidence type="ECO:0000313" key="15">
    <source>
        <dbReference type="EMBL" id="SLN51327.1"/>
    </source>
</evidence>
<keyword evidence="9 13" id="KW-0350">Heme biosynthesis</keyword>
<dbReference type="UniPathway" id="UPA00269">
    <property type="reaction ID" value="UER00713"/>
</dbReference>
<sequence length="385" mass="42905">MAKQADKRPRSIFEEVGTTRKSVATPGGIDRGRADARRGLRIWLGLLFALVVCIVFVGGMTRLTDSGLSITEWAPVSGAIPPLSAEDWEVEFANYQASPQYELMNQGMTLAEFKPIFWWEWGHRQLGRTIGLVWALGFAGFLLTRRVPAGWSSRFLGLGVLIGLQGAVGWWMVHSGLQDGMISVASYRLATHLGLAFAILGLITWYMLKLGRREVDLLQARRSAERKVWGGMTGLMHLGFVQIILGALVAGIDAGRAFPTWPLMGDSFFPPDPFQLEPLWRNFFEDAGLVQFIHRMAGYLLLILGVVVWFRGSRSPHRATRFAVNAVLAMLVVQMVLGIVTALYSAPLHAAITHQLGAVLLWVLILRARFLARYPRVQSLRKIRK</sequence>
<evidence type="ECO:0000256" key="13">
    <source>
        <dbReference type="HAMAP-Rule" id="MF_01665"/>
    </source>
</evidence>
<evidence type="ECO:0000256" key="9">
    <source>
        <dbReference type="ARBA" id="ARBA00023133"/>
    </source>
</evidence>
<feature type="transmembrane region" description="Helical" evidence="13">
    <location>
        <begin position="125"/>
        <end position="143"/>
    </location>
</feature>
<dbReference type="EMBL" id="FWFY01000006">
    <property type="protein sequence ID" value="SLN51327.1"/>
    <property type="molecule type" value="Genomic_DNA"/>
</dbReference>
<feature type="transmembrane region" description="Helical" evidence="13">
    <location>
        <begin position="185"/>
        <end position="208"/>
    </location>
</feature>
<feature type="transmembrane region" description="Helical" evidence="13">
    <location>
        <begin position="322"/>
        <end position="346"/>
    </location>
</feature>
<feature type="transmembrane region" description="Helical" evidence="13">
    <location>
        <begin position="155"/>
        <end position="173"/>
    </location>
</feature>
<comment type="subcellular location">
    <subcellularLocation>
        <location evidence="13">Cell membrane</location>
        <topology evidence="13">Multi-pass membrane protein</topology>
    </subcellularLocation>
    <subcellularLocation>
        <location evidence="2">Membrane</location>
        <topology evidence="2">Multi-pass membrane protein</topology>
    </subcellularLocation>
</comment>
<feature type="transmembrane region" description="Helical" evidence="13">
    <location>
        <begin position="292"/>
        <end position="310"/>
    </location>
</feature>
<dbReference type="RefSeq" id="WP_085896687.1">
    <property type="nucleotide sequence ID" value="NZ_FWFY01000006.1"/>
</dbReference>
<accession>A0A1X6ZHW4</accession>
<comment type="similarity">
    <text evidence="13">Belongs to the COX15/CtaA family. Type 2 subfamily.</text>
</comment>
<dbReference type="GO" id="GO:0005886">
    <property type="term" value="C:plasma membrane"/>
    <property type="evidence" value="ECO:0007669"/>
    <property type="project" value="UniProtKB-SubCell"/>
</dbReference>
<reference evidence="14 17" key="2">
    <citation type="submission" date="2018-03" db="EMBL/GenBank/DDBJ databases">
        <title>Genomic Encyclopedia of Archaeal and Bacterial Type Strains, Phase II (KMG-II): from individual species to whole genera.</title>
        <authorList>
            <person name="Goeker M."/>
        </authorList>
    </citation>
    <scope>NUCLEOTIDE SEQUENCE [LARGE SCALE GENOMIC DNA]</scope>
    <source>
        <strain evidence="14 17">DSM 29956</strain>
    </source>
</reference>
<dbReference type="PANTHER" id="PTHR23289:SF2">
    <property type="entry name" value="CYTOCHROME C OXIDASE ASSEMBLY PROTEIN COX15 HOMOLOG"/>
    <property type="match status" value="1"/>
</dbReference>
<proteinExistence type="inferred from homology"/>
<feature type="transmembrane region" description="Helical" evidence="13">
    <location>
        <begin position="228"/>
        <end position="252"/>
    </location>
</feature>
<evidence type="ECO:0000256" key="6">
    <source>
        <dbReference type="ARBA" id="ARBA00022989"/>
    </source>
</evidence>
<keyword evidence="6 13" id="KW-1133">Transmembrane helix</keyword>
<dbReference type="InterPro" id="IPR023754">
    <property type="entry name" value="HemeA_Synthase_type2"/>
</dbReference>
<dbReference type="InterPro" id="IPR054616">
    <property type="entry name" value="HemA_synt_rhodobact"/>
</dbReference>
<evidence type="ECO:0000256" key="7">
    <source>
        <dbReference type="ARBA" id="ARBA00023002"/>
    </source>
</evidence>
<dbReference type="EMBL" id="PYGB01000006">
    <property type="protein sequence ID" value="PSK86019.1"/>
    <property type="molecule type" value="Genomic_DNA"/>
</dbReference>
<dbReference type="Pfam" id="PF02628">
    <property type="entry name" value="COX15-CtaA"/>
    <property type="match status" value="1"/>
</dbReference>
<evidence type="ECO:0000313" key="17">
    <source>
        <dbReference type="Proteomes" id="UP000240624"/>
    </source>
</evidence>
<comment type="cofactor">
    <cofactor evidence="1 13">
        <name>heme b</name>
        <dbReference type="ChEBI" id="CHEBI:60344"/>
    </cofactor>
</comment>
<dbReference type="EC" id="1.17.99.9" evidence="13"/>
<evidence type="ECO:0000256" key="12">
    <source>
        <dbReference type="ARBA" id="ARBA00048044"/>
    </source>
</evidence>
<gene>
    <name evidence="13 15" type="primary">ctaA</name>
    <name evidence="14" type="ORF">CLV79_10626</name>
    <name evidence="15" type="ORF">LOS8367_02354</name>
</gene>
<comment type="catalytic activity">
    <reaction evidence="12">
        <text>Fe(II)-heme o + 2 A + H2O = Fe(II)-heme a + 2 AH2</text>
        <dbReference type="Rhea" id="RHEA:63388"/>
        <dbReference type="ChEBI" id="CHEBI:13193"/>
        <dbReference type="ChEBI" id="CHEBI:15377"/>
        <dbReference type="ChEBI" id="CHEBI:17499"/>
        <dbReference type="ChEBI" id="CHEBI:60530"/>
        <dbReference type="ChEBI" id="CHEBI:61715"/>
        <dbReference type="EC" id="1.17.99.9"/>
    </reaction>
    <physiologicalReaction direction="left-to-right" evidence="12">
        <dbReference type="Rhea" id="RHEA:63389"/>
    </physiologicalReaction>
</comment>
<evidence type="ECO:0000256" key="8">
    <source>
        <dbReference type="ARBA" id="ARBA00023004"/>
    </source>
</evidence>
<evidence type="ECO:0000256" key="1">
    <source>
        <dbReference type="ARBA" id="ARBA00001970"/>
    </source>
</evidence>
<dbReference type="GO" id="GO:0120547">
    <property type="term" value="F:heme A synthase activity"/>
    <property type="evidence" value="ECO:0007669"/>
    <property type="project" value="UniProtKB-EC"/>
</dbReference>
<organism evidence="15 16">
    <name type="scientific">Limimaricola soesokkakensis</name>
    <dbReference type="NCBI Taxonomy" id="1343159"/>
    <lineage>
        <taxon>Bacteria</taxon>
        <taxon>Pseudomonadati</taxon>
        <taxon>Pseudomonadota</taxon>
        <taxon>Alphaproteobacteria</taxon>
        <taxon>Rhodobacterales</taxon>
        <taxon>Paracoccaceae</taxon>
        <taxon>Limimaricola</taxon>
    </lineage>
</organism>
<evidence type="ECO:0000313" key="14">
    <source>
        <dbReference type="EMBL" id="PSK86019.1"/>
    </source>
</evidence>
<keyword evidence="5 13" id="KW-0479">Metal-binding</keyword>
<dbReference type="HAMAP" id="MF_01665">
    <property type="entry name" value="HemeA_synth_type2"/>
    <property type="match status" value="1"/>
</dbReference>
<dbReference type="OrthoDB" id="9793156at2"/>
<feature type="binding site" description="axial binding residue" evidence="13">
    <location>
        <position position="294"/>
    </location>
    <ligand>
        <name>heme</name>
        <dbReference type="ChEBI" id="CHEBI:30413"/>
    </ligand>
    <ligandPart>
        <name>Fe</name>
        <dbReference type="ChEBI" id="CHEBI:18248"/>
    </ligandPart>
</feature>
<keyword evidence="4 13" id="KW-0812">Transmembrane</keyword>
<dbReference type="InterPro" id="IPR003780">
    <property type="entry name" value="COX15/CtaA_fam"/>
</dbReference>
<feature type="transmembrane region" description="Helical" evidence="13">
    <location>
        <begin position="352"/>
        <end position="372"/>
    </location>
</feature>
<keyword evidence="8 13" id="KW-0408">Iron</keyword>
<feature type="transmembrane region" description="Helical" evidence="13">
    <location>
        <begin position="40"/>
        <end position="60"/>
    </location>
</feature>
<evidence type="ECO:0000256" key="4">
    <source>
        <dbReference type="ARBA" id="ARBA00022692"/>
    </source>
</evidence>
<protein>
    <recommendedName>
        <fullName evidence="13">Heme A synthase</fullName>
        <shortName evidence="13">HAS</shortName>
        <ecNumber evidence="13">1.17.99.9</ecNumber>
    </recommendedName>
    <alternativeName>
        <fullName evidence="13">Cytochrome aa3-controlling protein</fullName>
    </alternativeName>
</protein>
<comment type="pathway">
    <text evidence="11 13">Porphyrin-containing compound metabolism; heme A biosynthesis; heme A from heme O: step 1/1.</text>
</comment>
<dbReference type="PANTHER" id="PTHR23289">
    <property type="entry name" value="CYTOCHROME C OXIDASE ASSEMBLY PROTEIN COX15"/>
    <property type="match status" value="1"/>
</dbReference>
<keyword evidence="17" id="KW-1185">Reference proteome</keyword>
<dbReference type="GO" id="GO:0016653">
    <property type="term" value="F:oxidoreductase activity, acting on NAD(P)H, heme protein as acceptor"/>
    <property type="evidence" value="ECO:0007669"/>
    <property type="project" value="TreeGrafter"/>
</dbReference>
<evidence type="ECO:0000256" key="3">
    <source>
        <dbReference type="ARBA" id="ARBA00022475"/>
    </source>
</evidence>
<dbReference type="GO" id="GO:0046872">
    <property type="term" value="F:metal ion binding"/>
    <property type="evidence" value="ECO:0007669"/>
    <property type="project" value="UniProtKB-KW"/>
</dbReference>
<evidence type="ECO:0000256" key="10">
    <source>
        <dbReference type="ARBA" id="ARBA00023136"/>
    </source>
</evidence>
<feature type="binding site" description="axial binding residue" evidence="13">
    <location>
        <position position="354"/>
    </location>
    <ligand>
        <name>heme</name>
        <dbReference type="ChEBI" id="CHEBI:30413"/>
    </ligand>
    <ligandPart>
        <name>Fe</name>
        <dbReference type="ChEBI" id="CHEBI:18248"/>
    </ligandPart>
</feature>
<reference evidence="15 16" key="1">
    <citation type="submission" date="2017-03" db="EMBL/GenBank/DDBJ databases">
        <authorList>
            <person name="Afonso C.L."/>
            <person name="Miller P.J."/>
            <person name="Scott M.A."/>
            <person name="Spackman E."/>
            <person name="Goraichik I."/>
            <person name="Dimitrov K.M."/>
            <person name="Suarez D.L."/>
            <person name="Swayne D.E."/>
        </authorList>
    </citation>
    <scope>NUCLEOTIDE SEQUENCE [LARGE SCALE GENOMIC DNA]</scope>
    <source>
        <strain evidence="15 16">CECT 8367</strain>
    </source>
</reference>
<evidence type="ECO:0000256" key="5">
    <source>
        <dbReference type="ARBA" id="ARBA00022723"/>
    </source>
</evidence>
<dbReference type="Proteomes" id="UP000193495">
    <property type="component" value="Unassembled WGS sequence"/>
</dbReference>
<dbReference type="AlphaFoldDB" id="A0A1X6ZHW4"/>
<evidence type="ECO:0000313" key="16">
    <source>
        <dbReference type="Proteomes" id="UP000193495"/>
    </source>
</evidence>
<dbReference type="NCBIfam" id="NF045570">
    <property type="entry name" value="HemSynCtaAAlphapr"/>
    <property type="match status" value="1"/>
</dbReference>